<feature type="non-terminal residue" evidence="1">
    <location>
        <position position="1"/>
    </location>
</feature>
<sequence>ITYHAADDLSPVWSKDGKYIYFVSQRGSGTQTANVWRIPFKIKN</sequence>
<organism evidence="1">
    <name type="scientific">human gut metagenome</name>
    <dbReference type="NCBI Taxonomy" id="408170"/>
    <lineage>
        <taxon>unclassified sequences</taxon>
        <taxon>metagenomes</taxon>
        <taxon>organismal metagenomes</taxon>
    </lineage>
</organism>
<reference evidence="1" key="1">
    <citation type="journal article" date="2013" name="Environ. Microbiol.">
        <title>Microbiota from the distal guts of lean and obese adolescents exhibit partial functional redundancy besides clear differences in community structure.</title>
        <authorList>
            <person name="Ferrer M."/>
            <person name="Ruiz A."/>
            <person name="Lanza F."/>
            <person name="Haange S.B."/>
            <person name="Oberbach A."/>
            <person name="Till H."/>
            <person name="Bargiela R."/>
            <person name="Campoy C."/>
            <person name="Segura M.T."/>
            <person name="Richter M."/>
            <person name="von Bergen M."/>
            <person name="Seifert J."/>
            <person name="Suarez A."/>
        </authorList>
    </citation>
    <scope>NUCLEOTIDE SEQUENCE</scope>
</reference>
<protein>
    <submittedName>
        <fullName evidence="1">Uncharacterized protein</fullName>
    </submittedName>
</protein>
<comment type="caution">
    <text evidence="1">The sequence shown here is derived from an EMBL/GenBank/DDBJ whole genome shotgun (WGS) entry which is preliminary data.</text>
</comment>
<gene>
    <name evidence="1" type="ORF">OBE_03414</name>
</gene>
<dbReference type="InterPro" id="IPR011042">
    <property type="entry name" value="6-blade_b-propeller_TolB-like"/>
</dbReference>
<dbReference type="AlphaFoldDB" id="K1TE07"/>
<dbReference type="InterPro" id="IPR011659">
    <property type="entry name" value="WD40"/>
</dbReference>
<evidence type="ECO:0000313" key="1">
    <source>
        <dbReference type="EMBL" id="EKC71397.1"/>
    </source>
</evidence>
<name>K1TE07_9ZZZZ</name>
<accession>K1TE07</accession>
<dbReference type="EMBL" id="AJWZ01002276">
    <property type="protein sequence ID" value="EKC71397.1"/>
    <property type="molecule type" value="Genomic_DNA"/>
</dbReference>
<dbReference type="Gene3D" id="2.120.10.30">
    <property type="entry name" value="TolB, C-terminal domain"/>
    <property type="match status" value="1"/>
</dbReference>
<proteinExistence type="predicted"/>
<dbReference type="Pfam" id="PF07676">
    <property type="entry name" value="PD40"/>
    <property type="match status" value="1"/>
</dbReference>
<dbReference type="SUPFAM" id="SSF69304">
    <property type="entry name" value="Tricorn protease N-terminal domain"/>
    <property type="match status" value="1"/>
</dbReference>